<proteinExistence type="predicted"/>
<organism evidence="2">
    <name type="scientific">viral metagenome</name>
    <dbReference type="NCBI Taxonomy" id="1070528"/>
    <lineage>
        <taxon>unclassified sequences</taxon>
        <taxon>metagenomes</taxon>
        <taxon>organismal metagenomes</taxon>
    </lineage>
</organism>
<sequence>MKNLDIDINISKNTLITICIIIIVLIIFRCIYVYYFQETTNNITEGFIINNDAAKDLLSKLKSTQLQEINSNTLNVPSITSTSENTIVPWSNKIYNMQNPLVQTRPISFYKPNLTILGQQYYKLGDIVCQEANYTPNTTKDYTLLIKKTGSDVQLPTSFELVLDFGDTNINPTYYQYDKFITDIDSFNKISTSLSSCSTAFSDLENIIKSSLTNIKTDLSTLIFNNVNISIGTVNQTLTSLITNLSLGDGIVNTNISNSTVLVLPSGINGYITTDTGIGFSLLIPENIDKGQSQTETSVLQLLPAEIYRTLTSSNITFTQIGTSATPYYLIDFVPTLSIINYLISLCNNIKNVYNNGIGNRNLLTYLNLASNENDVITILASLNTLKTTLMTYNNSSSVSYQNTPTSGSIRSLLLSYNSTTTLLGYVINIICNMPISYKMTSVNFTPNILANPMITLPQGYTFGTVDRLIITGFNNTIAKNIPSTVFNVTTNPTFTSTISSILSNLNNITNFKTQLNNQSIDYFPLQIYKPIAPDGYTSLGHVFCNLSSDLNNIINNNSVACIPSHCVKVMRPWVANDKIFEYNKNGIYWAIYYNPYIGTFISTKTPQLPEGSVCKVVACVAKCKAVDNLQKADDCARKYYNLNQKSLANSKIVPDIVSNQEEEFYLQKLRVNSDSITKLKTRAQQMQIDIDKANIVNREMNKNKLQTYVDTQKTNIDIIMKRLIDDNNKIQTNINVPSSVLNDIINMIKNSLLSEDQKSELISKILKSQNMLNNNLMTSAEYNAAISQALNSCPEYDLTGLVRKDLASDVCYGCDVPQ</sequence>
<dbReference type="EMBL" id="MN738982">
    <property type="protein sequence ID" value="QHT33981.1"/>
    <property type="molecule type" value="Genomic_DNA"/>
</dbReference>
<reference evidence="2" key="1">
    <citation type="journal article" date="2020" name="Nature">
        <title>Giant virus diversity and host interactions through global metagenomics.</title>
        <authorList>
            <person name="Schulz F."/>
            <person name="Roux S."/>
            <person name="Paez-Espino D."/>
            <person name="Jungbluth S."/>
            <person name="Walsh D.A."/>
            <person name="Denef V.J."/>
            <person name="McMahon K.D."/>
            <person name="Konstantinidis K.T."/>
            <person name="Eloe-Fadrosh E.A."/>
            <person name="Kyrpides N.C."/>
            <person name="Woyke T."/>
        </authorList>
    </citation>
    <scope>NUCLEOTIDE SEQUENCE</scope>
    <source>
        <strain evidence="2">GVMAG-M-3300009161-52</strain>
    </source>
</reference>
<accession>A0A6C0EZ68</accession>
<keyword evidence="1" id="KW-1133">Transmembrane helix</keyword>
<dbReference type="AlphaFoldDB" id="A0A6C0EZ68"/>
<evidence type="ECO:0000313" key="2">
    <source>
        <dbReference type="EMBL" id="QHT33981.1"/>
    </source>
</evidence>
<protein>
    <submittedName>
        <fullName evidence="2">Uncharacterized protein</fullName>
    </submittedName>
</protein>
<keyword evidence="1" id="KW-0472">Membrane</keyword>
<evidence type="ECO:0000256" key="1">
    <source>
        <dbReference type="SAM" id="Phobius"/>
    </source>
</evidence>
<name>A0A6C0EZ68_9ZZZZ</name>
<keyword evidence="1" id="KW-0812">Transmembrane</keyword>
<feature type="transmembrane region" description="Helical" evidence="1">
    <location>
        <begin position="12"/>
        <end position="35"/>
    </location>
</feature>